<name>A0A1I0HIY8_9BACT</name>
<keyword evidence="3" id="KW-1185">Reference proteome</keyword>
<dbReference type="RefSeq" id="WP_092772764.1">
    <property type="nucleotide sequence ID" value="NZ_FOHS01000003.1"/>
</dbReference>
<dbReference type="InterPro" id="IPR008620">
    <property type="entry name" value="FixH"/>
</dbReference>
<evidence type="ECO:0008006" key="4">
    <source>
        <dbReference type="Google" id="ProtNLM"/>
    </source>
</evidence>
<organism evidence="2 3">
    <name type="scientific">Hymenobacter actinosclerus</name>
    <dbReference type="NCBI Taxonomy" id="82805"/>
    <lineage>
        <taxon>Bacteria</taxon>
        <taxon>Pseudomonadati</taxon>
        <taxon>Bacteroidota</taxon>
        <taxon>Cytophagia</taxon>
        <taxon>Cytophagales</taxon>
        <taxon>Hymenobacteraceae</taxon>
        <taxon>Hymenobacter</taxon>
    </lineage>
</organism>
<dbReference type="AlphaFoldDB" id="A0A1I0HIY8"/>
<feature type="transmembrane region" description="Helical" evidence="1">
    <location>
        <begin position="20"/>
        <end position="38"/>
    </location>
</feature>
<dbReference type="STRING" id="82805.SAMN04487998_2925"/>
<keyword evidence="1" id="KW-0472">Membrane</keyword>
<dbReference type="Pfam" id="PF05751">
    <property type="entry name" value="FixH"/>
    <property type="match status" value="1"/>
</dbReference>
<evidence type="ECO:0000313" key="2">
    <source>
        <dbReference type="EMBL" id="SET83051.1"/>
    </source>
</evidence>
<sequence>MSQHPTSPSLMAQQKTSYWPYYIIATFVLFAGYIGYMVQQAMRTSVDLVSADYYQQELRHGQRMAAVARTNALPAPVQVTLDAAAHRLTLELPAALRGQAVQGTLLFFRPSNQELDFKLPFQPTSEPARQQLNTSRLAPGLWRLRIEFTASNQPYFLEEVLSIEE</sequence>
<accession>A0A1I0HIY8</accession>
<protein>
    <recommendedName>
        <fullName evidence="4">Nitrogen fixation protein FixH</fullName>
    </recommendedName>
</protein>
<dbReference type="Proteomes" id="UP000198697">
    <property type="component" value="Unassembled WGS sequence"/>
</dbReference>
<proteinExistence type="predicted"/>
<gene>
    <name evidence="2" type="ORF">SAMN04487998_2925</name>
</gene>
<evidence type="ECO:0000313" key="3">
    <source>
        <dbReference type="Proteomes" id="UP000198697"/>
    </source>
</evidence>
<keyword evidence="1" id="KW-1133">Transmembrane helix</keyword>
<dbReference type="OrthoDB" id="1493774at2"/>
<dbReference type="EMBL" id="FOHS01000003">
    <property type="protein sequence ID" value="SET83051.1"/>
    <property type="molecule type" value="Genomic_DNA"/>
</dbReference>
<keyword evidence="1" id="KW-0812">Transmembrane</keyword>
<reference evidence="3" key="1">
    <citation type="submission" date="2016-10" db="EMBL/GenBank/DDBJ databases">
        <authorList>
            <person name="Varghese N."/>
            <person name="Submissions S."/>
        </authorList>
    </citation>
    <scope>NUCLEOTIDE SEQUENCE [LARGE SCALE GENOMIC DNA]</scope>
    <source>
        <strain evidence="3">DSM 15310</strain>
    </source>
</reference>
<evidence type="ECO:0000256" key="1">
    <source>
        <dbReference type="SAM" id="Phobius"/>
    </source>
</evidence>